<accession>A0ABV3XXT6</accession>
<dbReference type="EMBL" id="JBEHHI010000003">
    <property type="protein sequence ID" value="MEX5730124.1"/>
    <property type="molecule type" value="Genomic_DNA"/>
</dbReference>
<dbReference type="Proteomes" id="UP001560019">
    <property type="component" value="Unassembled WGS sequence"/>
</dbReference>
<evidence type="ECO:0000313" key="1">
    <source>
        <dbReference type="EMBL" id="MEX5730124.1"/>
    </source>
</evidence>
<protein>
    <submittedName>
        <fullName evidence="1">Uncharacterized protein</fullName>
    </submittedName>
</protein>
<organism evidence="1 2">
    <name type="scientific">Rhodovulum iodosum</name>
    <dbReference type="NCBI Taxonomy" id="68291"/>
    <lineage>
        <taxon>Bacteria</taxon>
        <taxon>Pseudomonadati</taxon>
        <taxon>Pseudomonadota</taxon>
        <taxon>Alphaproteobacteria</taxon>
        <taxon>Rhodobacterales</taxon>
        <taxon>Paracoccaceae</taxon>
        <taxon>Rhodovulum</taxon>
    </lineage>
</organism>
<keyword evidence="2" id="KW-1185">Reference proteome</keyword>
<dbReference type="RefSeq" id="WP_170168751.1">
    <property type="nucleotide sequence ID" value="NZ_JBEHHI010000003.1"/>
</dbReference>
<name>A0ABV3XXT6_9RHOB</name>
<reference evidence="1 2" key="1">
    <citation type="submission" date="2024-06" db="EMBL/GenBank/DDBJ databases">
        <title>Genome of Rhodovulum iodosum, a marine photoferrotroph.</title>
        <authorList>
            <person name="Bianchini G."/>
            <person name="Nikeleit V."/>
            <person name="Kappler A."/>
            <person name="Bryce C."/>
            <person name="Sanchez-Baracaldo P."/>
        </authorList>
    </citation>
    <scope>NUCLEOTIDE SEQUENCE [LARGE SCALE GENOMIC DNA]</scope>
    <source>
        <strain evidence="1 2">UT/N1</strain>
    </source>
</reference>
<proteinExistence type="predicted"/>
<gene>
    <name evidence="1" type="ORF">Ga0609869_003477</name>
</gene>
<comment type="caution">
    <text evidence="1">The sequence shown here is derived from an EMBL/GenBank/DDBJ whole genome shotgun (WGS) entry which is preliminary data.</text>
</comment>
<sequence length="55" mass="6289">MREIHPSLFTQVMGFPQSVRSEMLEFLGATPLDNAQLRLIIAEVARDLDQGHRRP</sequence>
<evidence type="ECO:0000313" key="2">
    <source>
        <dbReference type="Proteomes" id="UP001560019"/>
    </source>
</evidence>